<dbReference type="PANTHER" id="PTHR31286:SF165">
    <property type="entry name" value="DUF4283 DOMAIN-CONTAINING PROTEIN"/>
    <property type="match status" value="1"/>
</dbReference>
<dbReference type="AlphaFoldDB" id="A0AAV2ES75"/>
<dbReference type="EMBL" id="OZ034818">
    <property type="protein sequence ID" value="CAL1388597.1"/>
    <property type="molecule type" value="Genomic_DNA"/>
</dbReference>
<evidence type="ECO:0000259" key="2">
    <source>
        <dbReference type="Pfam" id="PF14111"/>
    </source>
</evidence>
<evidence type="ECO:0000313" key="4">
    <source>
        <dbReference type="Proteomes" id="UP001497516"/>
    </source>
</evidence>
<gene>
    <name evidence="3" type="ORF">LTRI10_LOCUS29521</name>
</gene>
<dbReference type="Proteomes" id="UP001497516">
    <property type="component" value="Chromosome 5"/>
</dbReference>
<feature type="compositionally biased region" description="Basic residues" evidence="1">
    <location>
        <begin position="396"/>
        <end position="405"/>
    </location>
</feature>
<dbReference type="Pfam" id="PF14111">
    <property type="entry name" value="DUF4283"/>
    <property type="match status" value="1"/>
</dbReference>
<keyword evidence="4" id="KW-1185">Reference proteome</keyword>
<accession>A0AAV2ES75</accession>
<feature type="domain" description="DUF4283" evidence="2">
    <location>
        <begin position="72"/>
        <end position="154"/>
    </location>
</feature>
<feature type="region of interest" description="Disordered" evidence="1">
    <location>
        <begin position="277"/>
        <end position="303"/>
    </location>
</feature>
<protein>
    <recommendedName>
        <fullName evidence="2">DUF4283 domain-containing protein</fullName>
    </recommendedName>
</protein>
<proteinExistence type="predicted"/>
<feature type="region of interest" description="Disordered" evidence="1">
    <location>
        <begin position="357"/>
        <end position="405"/>
    </location>
</feature>
<dbReference type="InterPro" id="IPR040256">
    <property type="entry name" value="At4g02000-like"/>
</dbReference>
<dbReference type="InterPro" id="IPR025558">
    <property type="entry name" value="DUF4283"/>
</dbReference>
<organism evidence="3 4">
    <name type="scientific">Linum trigynum</name>
    <dbReference type="NCBI Taxonomy" id="586398"/>
    <lineage>
        <taxon>Eukaryota</taxon>
        <taxon>Viridiplantae</taxon>
        <taxon>Streptophyta</taxon>
        <taxon>Embryophyta</taxon>
        <taxon>Tracheophyta</taxon>
        <taxon>Spermatophyta</taxon>
        <taxon>Magnoliopsida</taxon>
        <taxon>eudicotyledons</taxon>
        <taxon>Gunneridae</taxon>
        <taxon>Pentapetalae</taxon>
        <taxon>rosids</taxon>
        <taxon>fabids</taxon>
        <taxon>Malpighiales</taxon>
        <taxon>Linaceae</taxon>
        <taxon>Linum</taxon>
    </lineage>
</organism>
<reference evidence="3 4" key="1">
    <citation type="submission" date="2024-04" db="EMBL/GenBank/DDBJ databases">
        <authorList>
            <person name="Fracassetti M."/>
        </authorList>
    </citation>
    <scope>NUCLEOTIDE SEQUENCE [LARGE SCALE GENOMIC DNA]</scope>
</reference>
<evidence type="ECO:0000313" key="3">
    <source>
        <dbReference type="EMBL" id="CAL1388597.1"/>
    </source>
</evidence>
<feature type="compositionally biased region" description="Polar residues" evidence="1">
    <location>
        <begin position="357"/>
        <end position="368"/>
    </location>
</feature>
<dbReference type="PANTHER" id="PTHR31286">
    <property type="entry name" value="GLYCINE-RICH CELL WALL STRUCTURAL PROTEIN 1.8-LIKE"/>
    <property type="match status" value="1"/>
</dbReference>
<name>A0AAV2ES75_9ROSI</name>
<feature type="compositionally biased region" description="Basic and acidic residues" evidence="1">
    <location>
        <begin position="284"/>
        <end position="296"/>
    </location>
</feature>
<sequence>MRLKSLFSLSFLNPKFEFLPTTAVTDGAAAVGDGRSWVSLFGIPEDNRLDYYEPEYVNGSLRIPREVVEEGAKRWENSLVGQFIDRPASLSSLRYWANWLWGEDGEVRVSGMGRRLVLFQFPNAEICQWVLESGPWHHRENSLFMRKWELGISPLKLDNSSLPIWVKLSHLPTELTSKEGLGRVASSLGRPLCMDKSTTRGKKVGFAQVCVEVKASAKKVSKLSFTPDGLPEIFIEVEYCHMPKVCEKCCMFGHSCSKAGEMTKQEWQKKIPVIGEVQGTIPTSEKEEQSESKDANTTDNSDASVAVVIDKGKAVLTEDPVCAIQSSETKTPPPQGGLVDENGFTLVVHKKNKVWIGSSSGPQGQRNLSGKLAAGQVNGKSARVAFQPPPPSPPKGRGRGKKRGK</sequence>
<evidence type="ECO:0000256" key="1">
    <source>
        <dbReference type="SAM" id="MobiDB-lite"/>
    </source>
</evidence>